<proteinExistence type="predicted"/>
<keyword evidence="6" id="KW-1185">Reference proteome</keyword>
<sequence length="470" mass="51121">MWGTSNNYFNNLFTKLDKMINSGLNLNLRFENSGNSLCSKTGDALNRLFERIQTSVFDISSASVKLSKTAPLLESAAHTLKGASVAQAEQAMQIAAASRQLSATVENVTGSTVEASEFSSTIIKSADAAMQKSKSSSDTMQEVKKQVTELQNQMRSMEEYSKSIGSIMEMIKKIADQTNLLSLNASIEAARAGEMGRGFAVVATEVRKLAEQSMEATDGVENILNSIRYSIMSSSKSVNDVLKSVDESADISCEAVVLLESVNLSIEKLDERLNMIALAGKEQEETVRSVADSIEQIAVQADEQSGLASRLEDIVNTINGGCDDLLMAVGKFRLKTHEKSAQTAETAAAAREIQSMDGYAMENFLNGFISRNSFIELAYVTDSRGRQISPNVWNKAVKDSNDRSAVGSDWGRRDWFSIPANTGETYISDIYRSVASNSFCFTVSVPVKSPEGTLRGVFAVDINFSTMLDI</sequence>
<dbReference type="EMBL" id="SMGG01000005">
    <property type="protein sequence ID" value="TCK59797.1"/>
    <property type="molecule type" value="Genomic_DNA"/>
</dbReference>
<evidence type="ECO:0000256" key="1">
    <source>
        <dbReference type="ARBA" id="ARBA00023224"/>
    </source>
</evidence>
<feature type="coiled-coil region" evidence="3">
    <location>
        <begin position="133"/>
        <end position="160"/>
    </location>
</feature>
<feature type="domain" description="Methyl-accepting transducer" evidence="4">
    <location>
        <begin position="62"/>
        <end position="298"/>
    </location>
</feature>
<evidence type="ECO:0000313" key="5">
    <source>
        <dbReference type="EMBL" id="TCK59797.1"/>
    </source>
</evidence>
<dbReference type="SMART" id="SM00283">
    <property type="entry name" value="MA"/>
    <property type="match status" value="1"/>
</dbReference>
<keyword evidence="1 2" id="KW-0807">Transducer</keyword>
<dbReference type="Pfam" id="PF22673">
    <property type="entry name" value="MCP-like_PDC_1"/>
    <property type="match status" value="1"/>
</dbReference>
<name>A0A4R1K710_9BACT</name>
<gene>
    <name evidence="5" type="ORF">C8D98_1964</name>
</gene>
<dbReference type="CDD" id="cd18773">
    <property type="entry name" value="PDC1_HK_sensor"/>
    <property type="match status" value="1"/>
</dbReference>
<dbReference type="InterPro" id="IPR004089">
    <property type="entry name" value="MCPsignal_dom"/>
</dbReference>
<evidence type="ECO:0000259" key="4">
    <source>
        <dbReference type="PROSITE" id="PS50111"/>
    </source>
</evidence>
<organism evidence="5 6">
    <name type="scientific">Seleniivibrio woodruffii</name>
    <dbReference type="NCBI Taxonomy" id="1078050"/>
    <lineage>
        <taxon>Bacteria</taxon>
        <taxon>Pseudomonadati</taxon>
        <taxon>Deferribacterota</taxon>
        <taxon>Deferribacteres</taxon>
        <taxon>Deferribacterales</taxon>
        <taxon>Geovibrionaceae</taxon>
        <taxon>Seleniivibrio</taxon>
    </lineage>
</organism>
<dbReference type="GO" id="GO:0016020">
    <property type="term" value="C:membrane"/>
    <property type="evidence" value="ECO:0007669"/>
    <property type="project" value="InterPro"/>
</dbReference>
<dbReference type="InterPro" id="IPR029151">
    <property type="entry name" value="Sensor-like_sf"/>
</dbReference>
<comment type="caution">
    <text evidence="5">The sequence shown here is derived from an EMBL/GenBank/DDBJ whole genome shotgun (WGS) entry which is preliminary data.</text>
</comment>
<dbReference type="SUPFAM" id="SSF103190">
    <property type="entry name" value="Sensory domain-like"/>
    <property type="match status" value="1"/>
</dbReference>
<dbReference type="PANTHER" id="PTHR32089">
    <property type="entry name" value="METHYL-ACCEPTING CHEMOTAXIS PROTEIN MCPB"/>
    <property type="match status" value="1"/>
</dbReference>
<dbReference type="Gene3D" id="3.30.450.20">
    <property type="entry name" value="PAS domain"/>
    <property type="match status" value="1"/>
</dbReference>
<accession>A0A4R1K710</accession>
<evidence type="ECO:0000256" key="3">
    <source>
        <dbReference type="SAM" id="Coils"/>
    </source>
</evidence>
<reference evidence="5 6" key="1">
    <citation type="submission" date="2019-03" db="EMBL/GenBank/DDBJ databases">
        <title>Genomic Encyclopedia of Type Strains, Phase IV (KMG-IV): sequencing the most valuable type-strain genomes for metagenomic binning, comparative biology and taxonomic classification.</title>
        <authorList>
            <person name="Goeker M."/>
        </authorList>
    </citation>
    <scope>NUCLEOTIDE SEQUENCE [LARGE SCALE GENOMIC DNA]</scope>
    <source>
        <strain evidence="5 6">DSM 24984</strain>
    </source>
</reference>
<dbReference type="GO" id="GO:0007165">
    <property type="term" value="P:signal transduction"/>
    <property type="evidence" value="ECO:0007669"/>
    <property type="project" value="UniProtKB-KW"/>
</dbReference>
<dbReference type="Pfam" id="PF00015">
    <property type="entry name" value="MCPsignal"/>
    <property type="match status" value="1"/>
</dbReference>
<dbReference type="PROSITE" id="PS50111">
    <property type="entry name" value="CHEMOTAXIS_TRANSDUC_2"/>
    <property type="match status" value="1"/>
</dbReference>
<protein>
    <submittedName>
        <fullName evidence="5">Methyl-accepting chemotaxis protein</fullName>
    </submittedName>
</protein>
<evidence type="ECO:0000313" key="6">
    <source>
        <dbReference type="Proteomes" id="UP000294614"/>
    </source>
</evidence>
<keyword evidence="3" id="KW-0175">Coiled coil</keyword>
<dbReference type="OrthoDB" id="9806477at2"/>
<dbReference type="CDD" id="cd11386">
    <property type="entry name" value="MCP_signal"/>
    <property type="match status" value="1"/>
</dbReference>
<dbReference type="AlphaFoldDB" id="A0A4R1K710"/>
<dbReference type="Gene3D" id="1.10.287.950">
    <property type="entry name" value="Methyl-accepting chemotaxis protein"/>
    <property type="match status" value="1"/>
</dbReference>
<evidence type="ECO:0000256" key="2">
    <source>
        <dbReference type="PROSITE-ProRule" id="PRU00284"/>
    </source>
</evidence>
<dbReference type="SUPFAM" id="SSF58104">
    <property type="entry name" value="Methyl-accepting chemotaxis protein (MCP) signaling domain"/>
    <property type="match status" value="1"/>
</dbReference>
<dbReference type="PANTHER" id="PTHR32089:SF112">
    <property type="entry name" value="LYSOZYME-LIKE PROTEIN-RELATED"/>
    <property type="match status" value="1"/>
</dbReference>
<dbReference type="Proteomes" id="UP000294614">
    <property type="component" value="Unassembled WGS sequence"/>
</dbReference>